<keyword evidence="4" id="KW-1185">Reference proteome</keyword>
<sequence>MRKLVRIGAQALLYVVLLGAVLWTVPAVYYGDLPQFWRVPAAVAAGALLLGALMLRGWRMRLAVFGPAFFLILVWWFALEPSNTRDWQPDVAILPRAEINGDLITLRNIRNCEYTSETQYTVNHYDKTVRLSQLKAVDLFLVYWGSPLIAHTMLSFQFGDDDFVCVSIETRKTVDEEYSALRGFFRQYELIYVLADERDLVRLRTNFRNEDVYLYRLAFNPDVAGPVFLQYLRQINELYARPQWYNALISNCTTNIRGHARPYTSDARIDWRMLVNGFVDEMAYERGMLDTRLPFTELKRISHINARARAFGDDPDFSLRLRDGLPTPGVSAF</sequence>
<dbReference type="Pfam" id="PF13387">
    <property type="entry name" value="Lnb_N"/>
    <property type="match status" value="1"/>
</dbReference>
<dbReference type="InterPro" id="IPR025178">
    <property type="entry name" value="Lnb_N"/>
</dbReference>
<evidence type="ECO:0000259" key="2">
    <source>
        <dbReference type="Pfam" id="PF13387"/>
    </source>
</evidence>
<reference evidence="3 4" key="1">
    <citation type="submission" date="2016-10" db="EMBL/GenBank/DDBJ databases">
        <authorList>
            <person name="Varghese N."/>
            <person name="Submissions S."/>
        </authorList>
    </citation>
    <scope>NUCLEOTIDE SEQUENCE [LARGE SCALE GENOMIC DNA]</scope>
    <source>
        <strain evidence="3 4">DSM 1741</strain>
    </source>
</reference>
<comment type="caution">
    <text evidence="3">The sequence shown here is derived from an EMBL/GenBank/DDBJ whole genome shotgun (WGS) entry which is preliminary data.</text>
</comment>
<dbReference type="EMBL" id="FOTO01000021">
    <property type="protein sequence ID" value="SFM21262.1"/>
    <property type="molecule type" value="Genomic_DNA"/>
</dbReference>
<keyword evidence="1" id="KW-0812">Transmembrane</keyword>
<keyword evidence="1" id="KW-0472">Membrane</keyword>
<dbReference type="RefSeq" id="WP_092194538.1">
    <property type="nucleotide sequence ID" value="NZ_FOTO01000021.1"/>
</dbReference>
<feature type="transmembrane region" description="Helical" evidence="1">
    <location>
        <begin position="36"/>
        <end position="55"/>
    </location>
</feature>
<proteinExistence type="predicted"/>
<feature type="domain" description="Lnb N-terminal periplasmic" evidence="2">
    <location>
        <begin position="124"/>
        <end position="275"/>
    </location>
</feature>
<organism evidence="3 4">
    <name type="scientific">Desulfomicrobium norvegicum (strain DSM 1741 / NCIMB 8310)</name>
    <name type="common">Desulfovibrio baculatus (strain Norway 4)</name>
    <name type="synonym">Desulfovibrio desulfuricans (strain Norway 4)</name>
    <dbReference type="NCBI Taxonomy" id="52561"/>
    <lineage>
        <taxon>Bacteria</taxon>
        <taxon>Pseudomonadati</taxon>
        <taxon>Thermodesulfobacteriota</taxon>
        <taxon>Desulfovibrionia</taxon>
        <taxon>Desulfovibrionales</taxon>
        <taxon>Desulfomicrobiaceae</taxon>
        <taxon>Desulfomicrobium</taxon>
    </lineage>
</organism>
<evidence type="ECO:0000313" key="4">
    <source>
        <dbReference type="Proteomes" id="UP000199581"/>
    </source>
</evidence>
<feature type="transmembrane region" description="Helical" evidence="1">
    <location>
        <begin position="12"/>
        <end position="30"/>
    </location>
</feature>
<dbReference type="AlphaFoldDB" id="A0A8G2C670"/>
<feature type="transmembrane region" description="Helical" evidence="1">
    <location>
        <begin position="62"/>
        <end position="79"/>
    </location>
</feature>
<name>A0A8G2C670_DESNO</name>
<gene>
    <name evidence="3" type="ORF">SAMN05421830_12123</name>
</gene>
<protein>
    <recommendedName>
        <fullName evidence="2">Lnb N-terminal periplasmic domain-containing protein</fullName>
    </recommendedName>
</protein>
<accession>A0A8G2C670</accession>
<dbReference type="OrthoDB" id="274718at2"/>
<keyword evidence="1" id="KW-1133">Transmembrane helix</keyword>
<dbReference type="Proteomes" id="UP000199581">
    <property type="component" value="Unassembled WGS sequence"/>
</dbReference>
<evidence type="ECO:0000313" key="3">
    <source>
        <dbReference type="EMBL" id="SFM21262.1"/>
    </source>
</evidence>
<evidence type="ECO:0000256" key="1">
    <source>
        <dbReference type="SAM" id="Phobius"/>
    </source>
</evidence>